<gene>
    <name evidence="1" type="ORF">ATK23_1445</name>
</gene>
<dbReference type="EMBL" id="PGEY01000001">
    <property type="protein sequence ID" value="PJJ44217.1"/>
    <property type="molecule type" value="Genomic_DNA"/>
</dbReference>
<comment type="caution">
    <text evidence="1">The sequence shown here is derived from an EMBL/GenBank/DDBJ whole genome shotgun (WGS) entry which is preliminary data.</text>
</comment>
<evidence type="ECO:0000313" key="1">
    <source>
        <dbReference type="EMBL" id="PJJ44217.1"/>
    </source>
</evidence>
<proteinExistence type="predicted"/>
<sequence length="71" mass="8026">MAPIYGELKNGKRYVLTPASEIPPRKAIDPYNREQVIKLLRRSADHIAQGISSPAIHTNLHQLADHLEQED</sequence>
<protein>
    <submittedName>
        <fullName evidence="1">Uncharacterized protein</fullName>
    </submittedName>
</protein>
<dbReference type="Proteomes" id="UP000229263">
    <property type="component" value="Unassembled WGS sequence"/>
</dbReference>
<dbReference type="RefSeq" id="WP_066144335.1">
    <property type="nucleotide sequence ID" value="NZ_PGEY01000001.1"/>
</dbReference>
<evidence type="ECO:0000313" key="2">
    <source>
        <dbReference type="Proteomes" id="UP000229263"/>
    </source>
</evidence>
<organism evidence="1 2">
    <name type="scientific">Glutamicibacter mysorens</name>
    <dbReference type="NCBI Taxonomy" id="257984"/>
    <lineage>
        <taxon>Bacteria</taxon>
        <taxon>Bacillati</taxon>
        <taxon>Actinomycetota</taxon>
        <taxon>Actinomycetes</taxon>
        <taxon>Micrococcales</taxon>
        <taxon>Micrococcaceae</taxon>
        <taxon>Glutamicibacter</taxon>
    </lineage>
</organism>
<accession>A0ABX4N2Y3</accession>
<reference evidence="1 2" key="1">
    <citation type="submission" date="2017-11" db="EMBL/GenBank/DDBJ databases">
        <title>Sequencing the genomes of 1000 actinobacteria strains.</title>
        <authorList>
            <person name="Klenk H.-P."/>
        </authorList>
    </citation>
    <scope>NUCLEOTIDE SEQUENCE [LARGE SCALE GENOMIC DNA]</scope>
    <source>
        <strain evidence="1 2">DSM 12798</strain>
    </source>
</reference>
<keyword evidence="2" id="KW-1185">Reference proteome</keyword>
<name>A0ABX4N2Y3_9MICC</name>